<dbReference type="EMBL" id="CAIJEO010000009">
    <property type="protein sequence ID" value="CAD0098225.1"/>
    <property type="molecule type" value="Genomic_DNA"/>
</dbReference>
<dbReference type="OrthoDB" id="2410195at2759"/>
<evidence type="ECO:0000313" key="1">
    <source>
        <dbReference type="EMBL" id="CAD0098225.1"/>
    </source>
</evidence>
<dbReference type="InterPro" id="IPR029063">
    <property type="entry name" value="SAM-dependent_MTases_sf"/>
</dbReference>
<evidence type="ECO:0000313" key="2">
    <source>
        <dbReference type="Proteomes" id="UP000714618"/>
    </source>
</evidence>
<dbReference type="AlphaFoldDB" id="A0A9N8PJM4"/>
<gene>
    <name evidence="1" type="ORF">AWRI4233_LOCUS7049</name>
</gene>
<name>A0A9N8PJM4_9PEZI</name>
<keyword evidence="2" id="KW-1185">Reference proteome</keyword>
<dbReference type="InterPro" id="IPR036390">
    <property type="entry name" value="WH_DNA-bd_sf"/>
</dbReference>
<proteinExistence type="predicted"/>
<reference evidence="1" key="1">
    <citation type="submission" date="2020-06" db="EMBL/GenBank/DDBJ databases">
        <authorList>
            <person name="Onetto C."/>
        </authorList>
    </citation>
    <scope>NUCLEOTIDE SEQUENCE</scope>
</reference>
<dbReference type="Gene3D" id="3.40.50.150">
    <property type="entry name" value="Vaccinia Virus protein VP39"/>
    <property type="match status" value="1"/>
</dbReference>
<dbReference type="InterPro" id="IPR036388">
    <property type="entry name" value="WH-like_DNA-bd_sf"/>
</dbReference>
<dbReference type="SUPFAM" id="SSF46785">
    <property type="entry name" value="Winged helix' DNA-binding domain"/>
    <property type="match status" value="1"/>
</dbReference>
<protein>
    <submittedName>
        <fullName evidence="1">Uncharacterized protein</fullName>
    </submittedName>
</protein>
<accession>A0A9N8PJM4</accession>
<comment type="caution">
    <text evidence="1">The sequence shown here is derived from an EMBL/GenBank/DDBJ whole genome shotgun (WGS) entry which is preliminary data.</text>
</comment>
<dbReference type="PANTHER" id="PTHR43712">
    <property type="entry name" value="PUTATIVE (AFU_ORTHOLOGUE AFUA_4G14580)-RELATED"/>
    <property type="match status" value="1"/>
</dbReference>
<dbReference type="Gene3D" id="1.10.10.10">
    <property type="entry name" value="Winged helix-like DNA-binding domain superfamily/Winged helix DNA-binding domain"/>
    <property type="match status" value="1"/>
</dbReference>
<dbReference type="Proteomes" id="UP000714618">
    <property type="component" value="Unassembled WGS sequence"/>
</dbReference>
<organism evidence="1 2">
    <name type="scientific">Aureobasidium mustum</name>
    <dbReference type="NCBI Taxonomy" id="2773714"/>
    <lineage>
        <taxon>Eukaryota</taxon>
        <taxon>Fungi</taxon>
        <taxon>Dikarya</taxon>
        <taxon>Ascomycota</taxon>
        <taxon>Pezizomycotina</taxon>
        <taxon>Dothideomycetes</taxon>
        <taxon>Dothideomycetidae</taxon>
        <taxon>Dothideales</taxon>
        <taxon>Saccotheciaceae</taxon>
        <taxon>Aureobasidium</taxon>
    </lineage>
</organism>
<sequence length="520" mass="57724">MSTVVSQYGPKCLCVGITITTFQQFALKEAVLIVFIAQWVDLEVGNEPLQGQDIACASFLIEYTMDTSWASFHEKVFDIQDAAQVLSQAASKGDFADTVTKAHHSPTDSLIPSGVSSELVQARTSILESSESLQCMLRDPHRLLEHLMFQTQLLASLQWLSSFQVLACIPLEQPTTFEDVAELASVPKSQLVRVTRIAAMVGFLREPEPGHVVHSALSARFVLEPFSLDALLFISDIASPTSMQMTRATKTYGETQQLDQTPYQLVFHTTPESMEHPKLRRQHAAYNRLSAYNHVTDLPSIYDWHSLGAGTVVESVDTIQALPQLSEDLKFIVQTNDIEMHDHMQVLSRQDRRPPSRSLSTAAVSPTTARRATSTTRVQVQYRTHGAPQTVQGAAVYLYYVPPPSITRTVNQVLAELDAELRAHYPVLRATPSATLVVVMHLLPEPGVLSGHLEANLRTLDILLHQLTNQRLSEEQDILNALDRIGDSTGRLVLVKKSIDRHRPVTVLEVKAEVFPTPSL</sequence>
<dbReference type="PANTHER" id="PTHR43712:SF15">
    <property type="entry name" value="MONODICTYPHENONE CLUSTER TRANSCRIPTIONAL COACTIVATOR MDPA"/>
    <property type="match status" value="1"/>
</dbReference>